<dbReference type="EMBL" id="LAOQ01000007">
    <property type="protein sequence ID" value="KJW04019.1"/>
    <property type="molecule type" value="Genomic_DNA"/>
</dbReference>
<accession>A0A0F3RFQ3</accession>
<gene>
    <name evidence="3" type="ORF">RAT170B_1546</name>
</gene>
<evidence type="ECO:0000256" key="1">
    <source>
        <dbReference type="ARBA" id="ARBA00023172"/>
    </source>
</evidence>
<dbReference type="InterPro" id="IPR002104">
    <property type="entry name" value="Integrase_catalytic"/>
</dbReference>
<evidence type="ECO:0000313" key="3">
    <source>
        <dbReference type="EMBL" id="KJW04019.1"/>
    </source>
</evidence>
<feature type="domain" description="Tyr recombinase" evidence="2">
    <location>
        <begin position="2"/>
        <end position="44"/>
    </location>
</feature>
<proteinExistence type="predicted"/>
<protein>
    <submittedName>
        <fullName evidence="3">Phage integrase family protein</fullName>
    </submittedName>
</protein>
<keyword evidence="1" id="KW-0233">DNA recombination</keyword>
<dbReference type="Gene3D" id="1.10.443.10">
    <property type="entry name" value="Intergrase catalytic core"/>
    <property type="match status" value="1"/>
</dbReference>
<reference evidence="3 4" key="1">
    <citation type="submission" date="2015-01" db="EMBL/GenBank/DDBJ databases">
        <title>Genome Sequencing of Rickettsiales /home/snadendla/prok_pipe/test/illegal_ec_num.txt.</title>
        <authorList>
            <person name="Daugherty S.C."/>
            <person name="Su Q."/>
            <person name="Abolude K."/>
            <person name="Beier-Sexton M."/>
            <person name="Carlyon J.A."/>
            <person name="Carter R."/>
            <person name="Day N.P."/>
            <person name="Dumler S.J."/>
            <person name="Dyachenko V."/>
            <person name="Godinez A."/>
            <person name="Kurtti T.J."/>
            <person name="Lichay M."/>
            <person name="Mullins K.E."/>
            <person name="Ott S."/>
            <person name="Pappas-Brown V."/>
            <person name="Paris D.H."/>
            <person name="Patel P."/>
            <person name="Richards A.L."/>
            <person name="Sadzewicz L."/>
            <person name="Sears K."/>
            <person name="Seidman D."/>
            <person name="Sengamalay N."/>
            <person name="Stenos J."/>
            <person name="Tallon L.J."/>
            <person name="Vincent G."/>
            <person name="Fraser C.M."/>
            <person name="Munderloh U."/>
            <person name="Dunning-Hotopp J.C."/>
        </authorList>
    </citation>
    <scope>NUCLEOTIDE SEQUENCE [LARGE SCALE GENOMIC DNA]</scope>
    <source>
        <strain evidence="3 4">T170-B</strain>
    </source>
</reference>
<organism evidence="3 4">
    <name type="scientific">Rickettsia argasii T170-B</name>
    <dbReference type="NCBI Taxonomy" id="1268837"/>
    <lineage>
        <taxon>Bacteria</taxon>
        <taxon>Pseudomonadati</taxon>
        <taxon>Pseudomonadota</taxon>
        <taxon>Alphaproteobacteria</taxon>
        <taxon>Rickettsiales</taxon>
        <taxon>Rickettsiaceae</taxon>
        <taxon>Rickettsieae</taxon>
        <taxon>Rickettsia</taxon>
        <taxon>spotted fever group</taxon>
    </lineage>
</organism>
<dbReference type="Proteomes" id="UP000033736">
    <property type="component" value="Unassembled WGS sequence"/>
</dbReference>
<dbReference type="InterPro" id="IPR011010">
    <property type="entry name" value="DNA_brk_join_enz"/>
</dbReference>
<evidence type="ECO:0000259" key="2">
    <source>
        <dbReference type="Pfam" id="PF00589"/>
    </source>
</evidence>
<name>A0A0F3RFQ3_9RICK</name>
<keyword evidence="4" id="KW-1185">Reference proteome</keyword>
<dbReference type="Pfam" id="PF00589">
    <property type="entry name" value="Phage_integrase"/>
    <property type="match status" value="1"/>
</dbReference>
<dbReference type="GO" id="GO:0003677">
    <property type="term" value="F:DNA binding"/>
    <property type="evidence" value="ECO:0007669"/>
    <property type="project" value="InterPro"/>
</dbReference>
<dbReference type="GO" id="GO:0006310">
    <property type="term" value="P:DNA recombination"/>
    <property type="evidence" value="ECO:0007669"/>
    <property type="project" value="UniProtKB-KW"/>
</dbReference>
<dbReference type="PATRIC" id="fig|1268837.3.peg.1777"/>
<dbReference type="SUPFAM" id="SSF56349">
    <property type="entry name" value="DNA breaking-rejoining enzymes"/>
    <property type="match status" value="1"/>
</dbReference>
<sequence>MRIHDLRRTLANWMASENIDTNIIGKTLGHKSIKSILIYARLNVKSVRTHMEQALEGKIPIIQ</sequence>
<comment type="caution">
    <text evidence="3">The sequence shown here is derived from an EMBL/GenBank/DDBJ whole genome shotgun (WGS) entry which is preliminary data.</text>
</comment>
<dbReference type="InterPro" id="IPR013762">
    <property type="entry name" value="Integrase-like_cat_sf"/>
</dbReference>
<dbReference type="GO" id="GO:0015074">
    <property type="term" value="P:DNA integration"/>
    <property type="evidence" value="ECO:0007669"/>
    <property type="project" value="InterPro"/>
</dbReference>
<dbReference type="RefSeq" id="WP_045805975.1">
    <property type="nucleotide sequence ID" value="NZ_LAOQ01000007.1"/>
</dbReference>
<evidence type="ECO:0000313" key="4">
    <source>
        <dbReference type="Proteomes" id="UP000033736"/>
    </source>
</evidence>
<dbReference type="AlphaFoldDB" id="A0A0F3RFQ3"/>